<evidence type="ECO:0000256" key="1">
    <source>
        <dbReference type="ARBA" id="ARBA00006149"/>
    </source>
</evidence>
<accession>F7XN13</accession>
<dbReference type="Pfam" id="PF05175">
    <property type="entry name" value="MTS"/>
    <property type="match status" value="1"/>
</dbReference>
<dbReference type="PANTHER" id="PTHR45875:SF1">
    <property type="entry name" value="METHYLTRANSFERASE N6AMT1"/>
    <property type="match status" value="1"/>
</dbReference>
<dbReference type="InterPro" id="IPR029063">
    <property type="entry name" value="SAM-dependent_MTases_sf"/>
</dbReference>
<dbReference type="SUPFAM" id="SSF53335">
    <property type="entry name" value="S-adenosyl-L-methionine-dependent methyltransferases"/>
    <property type="match status" value="1"/>
</dbReference>
<reference evidence="6 7" key="1">
    <citation type="submission" date="2010-07" db="EMBL/GenBank/DDBJ databases">
        <title>The complete genome of Methanosalsum zhilinae DSM 4017.</title>
        <authorList>
            <consortium name="US DOE Joint Genome Institute (JGI-PGF)"/>
            <person name="Lucas S."/>
            <person name="Copeland A."/>
            <person name="Lapidus A."/>
            <person name="Glavina del Rio T."/>
            <person name="Dalin E."/>
            <person name="Tice H."/>
            <person name="Bruce D."/>
            <person name="Goodwin L."/>
            <person name="Pitluck S."/>
            <person name="Kyrpides N."/>
            <person name="Mavromatis K."/>
            <person name="Ovchinnikova G."/>
            <person name="Daligault H."/>
            <person name="Detter J.C."/>
            <person name="Han C."/>
            <person name="Tapia R."/>
            <person name="Larimer F."/>
            <person name="Land M."/>
            <person name="Hauser L."/>
            <person name="Markowitz V."/>
            <person name="Cheng J.-F."/>
            <person name="Hugenholtz P."/>
            <person name="Woyke T."/>
            <person name="Wu D."/>
            <person name="Spring S."/>
            <person name="Schueler E."/>
            <person name="Brambilla E."/>
            <person name="Klenk H.-P."/>
            <person name="Eisen J.A."/>
        </authorList>
    </citation>
    <scope>NUCLEOTIDE SEQUENCE [LARGE SCALE GENOMIC DNA]</scope>
    <source>
        <strain evidence="7">DSM 4017 / NBRC 107636 / OCM 62 / WeN5</strain>
    </source>
</reference>
<dbReference type="GO" id="GO:0032259">
    <property type="term" value="P:methylation"/>
    <property type="evidence" value="ECO:0007669"/>
    <property type="project" value="UniProtKB-KW"/>
</dbReference>
<dbReference type="InterPro" id="IPR052190">
    <property type="entry name" value="Euk-Arch_PrmC-MTase"/>
</dbReference>
<comment type="similarity">
    <text evidence="1">Belongs to the eukaryotic/archaeal PrmC-related family.</text>
</comment>
<dbReference type="OrthoDB" id="27149at2157"/>
<keyword evidence="4" id="KW-0949">S-adenosyl-L-methionine</keyword>
<dbReference type="KEGG" id="mzh:Mzhil_1268"/>
<dbReference type="PROSITE" id="PS00092">
    <property type="entry name" value="N6_MTASE"/>
    <property type="match status" value="1"/>
</dbReference>
<dbReference type="PANTHER" id="PTHR45875">
    <property type="entry name" value="METHYLTRANSFERASE N6AMT1"/>
    <property type="match status" value="1"/>
</dbReference>
<dbReference type="RefSeq" id="WP_013898559.1">
    <property type="nucleotide sequence ID" value="NC_015676.1"/>
</dbReference>
<dbReference type="EMBL" id="CP002101">
    <property type="protein sequence ID" value="AEH61122.1"/>
    <property type="molecule type" value="Genomic_DNA"/>
</dbReference>
<evidence type="ECO:0000259" key="5">
    <source>
        <dbReference type="Pfam" id="PF05175"/>
    </source>
</evidence>
<dbReference type="InterPro" id="IPR004557">
    <property type="entry name" value="PrmC-related"/>
</dbReference>
<dbReference type="InterPro" id="IPR007848">
    <property type="entry name" value="Small_mtfrase_dom"/>
</dbReference>
<sequence length="197" mass="22010">MIEIEYQKSVVKLADNVYEPAEDSFLLADAVLQYAYDGMRIIEIGTGTGIVSAVIRANLNPEMIIATDINPYAARCAKGNGIDVIRTDLFKGIKRLPIFDLIIFNPPYLPTDDEKIEGWLNYAFDGGISGNDTVEDFLDNAGYYMSDDSSILMVTSSLADIKHIMNNMKDKDLCPEIVASTRYFFEEIVIIRATKKT</sequence>
<dbReference type="NCBIfam" id="NF011529">
    <property type="entry name" value="PRK14968.1-3"/>
    <property type="match status" value="1"/>
</dbReference>
<dbReference type="NCBIfam" id="NF011530">
    <property type="entry name" value="PRK14968.1-4"/>
    <property type="match status" value="1"/>
</dbReference>
<dbReference type="NCBIfam" id="TIGR00537">
    <property type="entry name" value="hemK_rel_arch"/>
    <property type="match status" value="1"/>
</dbReference>
<name>F7XN13_METZD</name>
<dbReference type="GO" id="GO:0035657">
    <property type="term" value="C:eRF1 methyltransferase complex"/>
    <property type="evidence" value="ECO:0007669"/>
    <property type="project" value="TreeGrafter"/>
</dbReference>
<organism evidence="6 7">
    <name type="scientific">Methanosalsum zhilinae (strain DSM 4017 / NBRC 107636 / OCM 62 / WeN5)</name>
    <name type="common">Methanohalophilus zhilinae</name>
    <dbReference type="NCBI Taxonomy" id="679901"/>
    <lineage>
        <taxon>Archaea</taxon>
        <taxon>Methanobacteriati</taxon>
        <taxon>Methanobacteriota</taxon>
        <taxon>Stenosarchaea group</taxon>
        <taxon>Methanomicrobia</taxon>
        <taxon>Methanosarcinales</taxon>
        <taxon>Methanosarcinaceae</taxon>
        <taxon>Methanosalsum</taxon>
    </lineage>
</organism>
<evidence type="ECO:0000313" key="6">
    <source>
        <dbReference type="EMBL" id="AEH61122.1"/>
    </source>
</evidence>
<dbReference type="GO" id="GO:0003676">
    <property type="term" value="F:nucleic acid binding"/>
    <property type="evidence" value="ECO:0007669"/>
    <property type="project" value="InterPro"/>
</dbReference>
<protein>
    <submittedName>
        <fullName evidence="6">Methylase</fullName>
    </submittedName>
</protein>
<dbReference type="AlphaFoldDB" id="F7XN13"/>
<evidence type="ECO:0000256" key="3">
    <source>
        <dbReference type="ARBA" id="ARBA00022679"/>
    </source>
</evidence>
<dbReference type="GO" id="GO:0008276">
    <property type="term" value="F:protein methyltransferase activity"/>
    <property type="evidence" value="ECO:0007669"/>
    <property type="project" value="TreeGrafter"/>
</dbReference>
<evidence type="ECO:0000256" key="4">
    <source>
        <dbReference type="ARBA" id="ARBA00022691"/>
    </source>
</evidence>
<evidence type="ECO:0000313" key="7">
    <source>
        <dbReference type="Proteomes" id="UP000006622"/>
    </source>
</evidence>
<keyword evidence="2 6" id="KW-0489">Methyltransferase</keyword>
<keyword evidence="3" id="KW-0808">Transferase</keyword>
<proteinExistence type="inferred from homology"/>
<evidence type="ECO:0000256" key="2">
    <source>
        <dbReference type="ARBA" id="ARBA00022603"/>
    </source>
</evidence>
<gene>
    <name evidence="6" type="ordered locus">Mzhil_1268</name>
</gene>
<dbReference type="Proteomes" id="UP000006622">
    <property type="component" value="Chromosome"/>
</dbReference>
<dbReference type="GeneID" id="10822904"/>
<dbReference type="GO" id="GO:0008757">
    <property type="term" value="F:S-adenosylmethionine-dependent methyltransferase activity"/>
    <property type="evidence" value="ECO:0007669"/>
    <property type="project" value="TreeGrafter"/>
</dbReference>
<feature type="domain" description="Methyltransferase small" evidence="5">
    <location>
        <begin position="37"/>
        <end position="110"/>
    </location>
</feature>
<dbReference type="CDD" id="cd02440">
    <property type="entry name" value="AdoMet_MTases"/>
    <property type="match status" value="1"/>
</dbReference>
<dbReference type="InterPro" id="IPR002052">
    <property type="entry name" value="DNA_methylase_N6_adenine_CS"/>
</dbReference>
<keyword evidence="7" id="KW-1185">Reference proteome</keyword>
<dbReference type="Gene3D" id="3.40.50.150">
    <property type="entry name" value="Vaccinia Virus protein VP39"/>
    <property type="match status" value="1"/>
</dbReference>
<dbReference type="HOGENOM" id="CLU_018398_6_2_2"/>
<dbReference type="STRING" id="679901.Mzhil_1268"/>